<reference evidence="1" key="1">
    <citation type="submission" date="2021-02" db="EMBL/GenBank/DDBJ databases">
        <authorList>
            <person name="Dougan E. K."/>
            <person name="Rhodes N."/>
            <person name="Thang M."/>
            <person name="Chan C."/>
        </authorList>
    </citation>
    <scope>NUCLEOTIDE SEQUENCE</scope>
</reference>
<feature type="non-terminal residue" evidence="1">
    <location>
        <position position="1"/>
    </location>
</feature>
<evidence type="ECO:0000313" key="2">
    <source>
        <dbReference type="Proteomes" id="UP000601435"/>
    </source>
</evidence>
<dbReference type="OrthoDB" id="414358at2759"/>
<dbReference type="EMBL" id="CAJNJA010002765">
    <property type="protein sequence ID" value="CAE7170723.1"/>
    <property type="molecule type" value="Genomic_DNA"/>
</dbReference>
<accession>A0A812IR94</accession>
<gene>
    <name evidence="1" type="ORF">SNEC2469_LOCUS489</name>
</gene>
<name>A0A812IR94_9DINO</name>
<organism evidence="1 2">
    <name type="scientific">Symbiodinium necroappetens</name>
    <dbReference type="NCBI Taxonomy" id="1628268"/>
    <lineage>
        <taxon>Eukaryota</taxon>
        <taxon>Sar</taxon>
        <taxon>Alveolata</taxon>
        <taxon>Dinophyceae</taxon>
        <taxon>Suessiales</taxon>
        <taxon>Symbiodiniaceae</taxon>
        <taxon>Symbiodinium</taxon>
    </lineage>
</organism>
<dbReference type="Proteomes" id="UP000601435">
    <property type="component" value="Unassembled WGS sequence"/>
</dbReference>
<dbReference type="AlphaFoldDB" id="A0A812IR94"/>
<proteinExistence type="predicted"/>
<keyword evidence="2" id="KW-1185">Reference proteome</keyword>
<protein>
    <submittedName>
        <fullName evidence="1">Uncharacterized protein</fullName>
    </submittedName>
</protein>
<sequence length="298" mass="31984">NGLFAFPVVGDTVEKYLERRRSDGLGHSFLKGFVESSVFLQFTLGVDVQPGALSTPVVNGLIRSAQASRPSDRQARPFTVAEVLALESVLANADRPAVDRYAAGCALTCVYLRARIGDLKCVKSVVFDQVEEGEDGFAGYVELSTDSHKTRMTGGRQGVVLALAGPAKGLGPGVWASDFRDVPIDAGSAAVWIQSLLRQEGPQWPRIHGAQLQVHDPGVGCSGRSPCSVAITYSRDALAGPLRELDRVMSLIRKKEFDPDATRSGLLRAAPFSDESGPFALADYSENVDRCKTCEQEG</sequence>
<evidence type="ECO:0000313" key="1">
    <source>
        <dbReference type="EMBL" id="CAE7170723.1"/>
    </source>
</evidence>
<feature type="non-terminal residue" evidence="1">
    <location>
        <position position="298"/>
    </location>
</feature>
<comment type="caution">
    <text evidence="1">The sequence shown here is derived from an EMBL/GenBank/DDBJ whole genome shotgun (WGS) entry which is preliminary data.</text>
</comment>